<keyword evidence="3" id="KW-1185">Reference proteome</keyword>
<comment type="caution">
    <text evidence="2">The sequence shown here is derived from an EMBL/GenBank/DDBJ whole genome shotgun (WGS) entry which is preliminary data.</text>
</comment>
<proteinExistence type="predicted"/>
<reference evidence="2" key="3">
    <citation type="submission" date="2023-05" db="EMBL/GenBank/DDBJ databases">
        <authorList>
            <person name="Smith C.H."/>
        </authorList>
    </citation>
    <scope>NUCLEOTIDE SEQUENCE</scope>
    <source>
        <strain evidence="2">CHS0354</strain>
        <tissue evidence="2">Mantle</tissue>
    </source>
</reference>
<organism evidence="2 3">
    <name type="scientific">Potamilus streckersoni</name>
    <dbReference type="NCBI Taxonomy" id="2493646"/>
    <lineage>
        <taxon>Eukaryota</taxon>
        <taxon>Metazoa</taxon>
        <taxon>Spiralia</taxon>
        <taxon>Lophotrochozoa</taxon>
        <taxon>Mollusca</taxon>
        <taxon>Bivalvia</taxon>
        <taxon>Autobranchia</taxon>
        <taxon>Heteroconchia</taxon>
        <taxon>Palaeoheterodonta</taxon>
        <taxon>Unionida</taxon>
        <taxon>Unionoidea</taxon>
        <taxon>Unionidae</taxon>
        <taxon>Ambleminae</taxon>
        <taxon>Lampsilini</taxon>
        <taxon>Potamilus</taxon>
    </lineage>
</organism>
<dbReference type="EMBL" id="JAEAOA010002346">
    <property type="protein sequence ID" value="KAK3606423.1"/>
    <property type="molecule type" value="Genomic_DNA"/>
</dbReference>
<feature type="region of interest" description="Disordered" evidence="1">
    <location>
        <begin position="393"/>
        <end position="413"/>
    </location>
</feature>
<protein>
    <submittedName>
        <fullName evidence="2">Uncharacterized protein</fullName>
    </submittedName>
</protein>
<reference evidence="2" key="2">
    <citation type="journal article" date="2021" name="Genome Biol. Evol.">
        <title>Developing a high-quality reference genome for a parasitic bivalve with doubly uniparental inheritance (Bivalvia: Unionida).</title>
        <authorList>
            <person name="Smith C.H."/>
        </authorList>
    </citation>
    <scope>NUCLEOTIDE SEQUENCE</scope>
    <source>
        <strain evidence="2">CHS0354</strain>
        <tissue evidence="2">Mantle</tissue>
    </source>
</reference>
<reference evidence="2" key="1">
    <citation type="journal article" date="2021" name="Genome Biol. Evol.">
        <title>A High-Quality Reference Genome for a Parasitic Bivalve with Doubly Uniparental Inheritance (Bivalvia: Unionida).</title>
        <authorList>
            <person name="Smith C.H."/>
        </authorList>
    </citation>
    <scope>NUCLEOTIDE SEQUENCE</scope>
    <source>
        <strain evidence="2">CHS0354</strain>
    </source>
</reference>
<sequence length="413" mass="47230">MPNMNKVLQLYDNPEINVEVPLNYIGGLKAEPLSNEKKNEQILHLPNLIKEKCCRLGTSDRSEMFQINGCFNFEEEQKVMVKFHGDESSQYLDFCAVVKDTTWIEIPAEHKLLPVIKEKLEKLKIAFKDPIIEHMSLCLIMGNPDNTHLIKPVKVQLPFNPLASSGNSKTLMVRLNRDDQAVVSDTKPINNAAAAATAVLTMLISFSCSIVQTKQPVRDDKSSMNALRDEFLYMVGEAKRCTLLTFMNKPKSLIRTEIIEKEAKEKVKETMWKKGFQSLDEGSEVITLRKGQRIRVDLSGRIQRPQTRKYFGMFVVFQPYLDTKCMEFRFEINNQMGAALHGEIRYSSDNFDKRVLHTLHFDPFRPFADNCIYQPSQFSLYRSNTAPNLSWNTTRSHQAADVGGRGKSLTPRP</sequence>
<accession>A0AAE0TAI3</accession>
<evidence type="ECO:0000313" key="2">
    <source>
        <dbReference type="EMBL" id="KAK3606423.1"/>
    </source>
</evidence>
<dbReference type="AlphaFoldDB" id="A0AAE0TAI3"/>
<gene>
    <name evidence="2" type="ORF">CHS0354_041359</name>
</gene>
<evidence type="ECO:0000256" key="1">
    <source>
        <dbReference type="SAM" id="MobiDB-lite"/>
    </source>
</evidence>
<name>A0AAE0TAI3_9BIVA</name>
<evidence type="ECO:0000313" key="3">
    <source>
        <dbReference type="Proteomes" id="UP001195483"/>
    </source>
</evidence>
<dbReference type="Proteomes" id="UP001195483">
    <property type="component" value="Unassembled WGS sequence"/>
</dbReference>